<dbReference type="Gramene" id="ERN11581">
    <property type="protein sequence ID" value="ERN11581"/>
    <property type="gene ID" value="AMTR_s00022p00172100"/>
</dbReference>
<reference evidence="5" key="1">
    <citation type="journal article" date="2013" name="Science">
        <title>The Amborella genome and the evolution of flowering plants.</title>
        <authorList>
            <consortium name="Amborella Genome Project"/>
        </authorList>
    </citation>
    <scope>NUCLEOTIDE SEQUENCE [LARGE SCALE GENOMIC DNA]</scope>
</reference>
<feature type="domain" description="DNA mismatch repair protein MutS-like N-terminal" evidence="2">
    <location>
        <begin position="86"/>
        <end position="190"/>
    </location>
</feature>
<dbReference type="Pfam" id="PF05188">
    <property type="entry name" value="MutS_II"/>
    <property type="match status" value="1"/>
</dbReference>
<name>W1PV42_AMBTC</name>
<dbReference type="Gene3D" id="3.40.1170.10">
    <property type="entry name" value="DNA repair protein MutS, domain I"/>
    <property type="match status" value="1"/>
</dbReference>
<dbReference type="GO" id="GO:0006298">
    <property type="term" value="P:mismatch repair"/>
    <property type="evidence" value="ECO:0007669"/>
    <property type="project" value="InterPro"/>
</dbReference>
<dbReference type="GO" id="GO:0140664">
    <property type="term" value="F:ATP-dependent DNA damage sensor activity"/>
    <property type="evidence" value="ECO:0007669"/>
    <property type="project" value="InterPro"/>
</dbReference>
<evidence type="ECO:0000256" key="1">
    <source>
        <dbReference type="ARBA" id="ARBA00006271"/>
    </source>
</evidence>
<dbReference type="GO" id="GO:0005524">
    <property type="term" value="F:ATP binding"/>
    <property type="evidence" value="ECO:0007669"/>
    <property type="project" value="InterPro"/>
</dbReference>
<dbReference type="SUPFAM" id="SSF55271">
    <property type="entry name" value="DNA repair protein MutS, domain I"/>
    <property type="match status" value="1"/>
</dbReference>
<feature type="domain" description="DNA mismatch repair protein MutS connector" evidence="3">
    <location>
        <begin position="215"/>
        <end position="273"/>
    </location>
</feature>
<keyword evidence="5" id="KW-1185">Reference proteome</keyword>
<dbReference type="InterPro" id="IPR016151">
    <property type="entry name" value="DNA_mismatch_repair_MutS_N"/>
</dbReference>
<dbReference type="Pfam" id="PF01624">
    <property type="entry name" value="MutS_I"/>
    <property type="match status" value="1"/>
</dbReference>
<evidence type="ECO:0000259" key="2">
    <source>
        <dbReference type="Pfam" id="PF01624"/>
    </source>
</evidence>
<evidence type="ECO:0000313" key="5">
    <source>
        <dbReference type="Proteomes" id="UP000017836"/>
    </source>
</evidence>
<dbReference type="HOGENOM" id="CLU_977757_0_0_1"/>
<dbReference type="PANTHER" id="PTHR11361:SF148">
    <property type="entry name" value="DNA MISMATCH REPAIR PROTEIN MSH6"/>
    <property type="match status" value="1"/>
</dbReference>
<evidence type="ECO:0008006" key="6">
    <source>
        <dbReference type="Google" id="ProtNLM"/>
    </source>
</evidence>
<accession>W1PV42</accession>
<dbReference type="InterPro" id="IPR045076">
    <property type="entry name" value="MutS"/>
</dbReference>
<gene>
    <name evidence="4" type="ORF">AMTR_s00022p00172100</name>
</gene>
<proteinExistence type="inferred from homology"/>
<dbReference type="Proteomes" id="UP000017836">
    <property type="component" value="Unassembled WGS sequence"/>
</dbReference>
<organism evidence="4 5">
    <name type="scientific">Amborella trichopoda</name>
    <dbReference type="NCBI Taxonomy" id="13333"/>
    <lineage>
        <taxon>Eukaryota</taxon>
        <taxon>Viridiplantae</taxon>
        <taxon>Streptophyta</taxon>
        <taxon>Embryophyta</taxon>
        <taxon>Tracheophyta</taxon>
        <taxon>Spermatophyta</taxon>
        <taxon>Magnoliopsida</taxon>
        <taxon>Amborellales</taxon>
        <taxon>Amborellaceae</taxon>
        <taxon>Amborella</taxon>
    </lineage>
</organism>
<dbReference type="eggNOG" id="KOG0217">
    <property type="taxonomic scope" value="Eukaryota"/>
</dbReference>
<evidence type="ECO:0000313" key="4">
    <source>
        <dbReference type="EMBL" id="ERN11581.1"/>
    </source>
</evidence>
<dbReference type="InterPro" id="IPR007695">
    <property type="entry name" value="DNA_mismatch_repair_MutS-lik_N"/>
</dbReference>
<dbReference type="STRING" id="13333.W1PV42"/>
<dbReference type="Gene3D" id="3.30.420.110">
    <property type="entry name" value="MutS, connector domain"/>
    <property type="match status" value="1"/>
</dbReference>
<comment type="similarity">
    <text evidence="1">Belongs to the DNA mismatch repair MutS family.</text>
</comment>
<evidence type="ECO:0000259" key="3">
    <source>
        <dbReference type="Pfam" id="PF05188"/>
    </source>
</evidence>
<dbReference type="InterPro" id="IPR036678">
    <property type="entry name" value="MutS_con_dom_sf"/>
</dbReference>
<dbReference type="AlphaFoldDB" id="W1PV42"/>
<dbReference type="EMBL" id="KI392687">
    <property type="protein sequence ID" value="ERN11581.1"/>
    <property type="molecule type" value="Genomic_DNA"/>
</dbReference>
<dbReference type="PANTHER" id="PTHR11361">
    <property type="entry name" value="DNA MISMATCH REPAIR PROTEIN MUTS FAMILY MEMBER"/>
    <property type="match status" value="1"/>
</dbReference>
<dbReference type="GO" id="GO:0030983">
    <property type="term" value="F:mismatched DNA binding"/>
    <property type="evidence" value="ECO:0007669"/>
    <property type="project" value="InterPro"/>
</dbReference>
<sequence length="285" mass="30707">MLLKNDAVEFSASLENGGSQSIETDLGLGSGIGSYGGASENIGSEFEWLNPSSIRGSNKRRPGDPLYDKRILYIPPDALNKMSASQRPYWTVKSQYMDVVLVFKVGKFYELYELDAEIGHKELDWKMTFSGVGKCRQVGISESGIDDAVQKLIAHGYKVARMEQTKTADHAKATGGASARKLVHVFTPSTSDGNIGPHAIHLLALKEGCSGPHGGSSPVYGFAFLDCAALKFWVGSLSDDASSSSALGALLMHVSPKDLLYENGGFSKQTQQALKRFASTGEIFK</sequence>
<protein>
    <recommendedName>
        <fullName evidence="6">DNA mismatch repair protein MutS-like N-terminal domain-containing protein</fullName>
    </recommendedName>
</protein>
<dbReference type="InterPro" id="IPR007860">
    <property type="entry name" value="DNA_mmatch_repair_MutS_con_dom"/>
</dbReference>